<evidence type="ECO:0000313" key="10">
    <source>
        <dbReference type="Proteomes" id="UP000247345"/>
    </source>
</evidence>
<keyword evidence="9" id="KW-0121">Carboxypeptidase</keyword>
<dbReference type="AlphaFoldDB" id="A0A2P6CDE8"/>
<dbReference type="SUPFAM" id="SSF53187">
    <property type="entry name" value="Zn-dependent exopeptidases"/>
    <property type="match status" value="1"/>
</dbReference>
<dbReference type="PROSITE" id="PS52035">
    <property type="entry name" value="PEPTIDASE_M14"/>
    <property type="match status" value="1"/>
</dbReference>
<comment type="cofactor">
    <cofactor evidence="1">
        <name>Zn(2+)</name>
        <dbReference type="ChEBI" id="CHEBI:29105"/>
    </cofactor>
</comment>
<feature type="domain" description="Peptidase M14" evidence="8">
    <location>
        <begin position="17"/>
        <end position="275"/>
    </location>
</feature>
<protein>
    <submittedName>
        <fullName evidence="9">Zinc carboxypeptidase</fullName>
    </submittedName>
</protein>
<dbReference type="Pfam" id="PF00246">
    <property type="entry name" value="Peptidase_M14"/>
    <property type="match status" value="1"/>
</dbReference>
<dbReference type="OrthoDB" id="1119199at2"/>
<evidence type="ECO:0000256" key="3">
    <source>
        <dbReference type="ARBA" id="ARBA00022670"/>
    </source>
</evidence>
<evidence type="ECO:0000256" key="1">
    <source>
        <dbReference type="ARBA" id="ARBA00001947"/>
    </source>
</evidence>
<proteinExistence type="inferred from homology"/>
<comment type="caution">
    <text evidence="7">Lacks conserved residue(s) required for the propagation of feature annotation.</text>
</comment>
<keyword evidence="5" id="KW-0862">Zinc</keyword>
<evidence type="ECO:0000313" key="9">
    <source>
        <dbReference type="EMBL" id="PQJ72939.1"/>
    </source>
</evidence>
<dbReference type="Proteomes" id="UP000247345">
    <property type="component" value="Unassembled WGS sequence"/>
</dbReference>
<evidence type="ECO:0000256" key="7">
    <source>
        <dbReference type="PROSITE-ProRule" id="PRU01379"/>
    </source>
</evidence>
<reference evidence="9 10" key="1">
    <citation type="submission" date="2016-12" db="EMBL/GenBank/DDBJ databases">
        <title>Trade-off between light-utilization and light-protection in marine flavobacteria.</title>
        <authorList>
            <person name="Kumagai Y."/>
            <person name="Yoshizawa S."/>
            <person name="Kogure K."/>
            <person name="Iwasaki W."/>
        </authorList>
    </citation>
    <scope>NUCLEOTIDE SEQUENCE [LARGE SCALE GENOMIC DNA]</scope>
    <source>
        <strain evidence="9 10">KCTC 12100</strain>
    </source>
</reference>
<dbReference type="GO" id="GO:0004181">
    <property type="term" value="F:metallocarboxypeptidase activity"/>
    <property type="evidence" value="ECO:0007669"/>
    <property type="project" value="InterPro"/>
</dbReference>
<keyword evidence="4" id="KW-0378">Hydrolase</keyword>
<evidence type="ECO:0000256" key="4">
    <source>
        <dbReference type="ARBA" id="ARBA00022801"/>
    </source>
</evidence>
<comment type="similarity">
    <text evidence="2 7">Belongs to the peptidase M14 family.</text>
</comment>
<sequence length="352" mass="40394">MNTLPINFLENIYNQQKENTLHGKWITYKDIENLFSKYASKFEVSQIGTSEENRPIHQLKIGNGSKKILLWSQMHGNESTGTRALFDLFNCILNSTDAVFTKILEECTLVFIPMLNPDGAQAFTRVNANNVDLNRDAVDRVATESKLLRSILEEFNPQFCFNLHDQRTIFSVEGTKNPATISFLAPSEEITRGLTKGRIATMDVIVSMNTMLQNTIPNFVGRYTDEFYPTATGDNFQKLGYNTILIESGHYPDDYDREETRKYTFYSILQGIHHIVNTDSFINYEPYFDIPNNDKIFYDVIHRYADSKKDVAYQFVDQIIHGKFVSKLNKVDENSLISKIGHNEIVFGGEII</sequence>
<dbReference type="SMART" id="SM00631">
    <property type="entry name" value="Zn_pept"/>
    <property type="match status" value="1"/>
</dbReference>
<organism evidence="9 10">
    <name type="scientific">Polaribacter butkevichii</name>
    <dbReference type="NCBI Taxonomy" id="218490"/>
    <lineage>
        <taxon>Bacteria</taxon>
        <taxon>Pseudomonadati</taxon>
        <taxon>Bacteroidota</taxon>
        <taxon>Flavobacteriia</taxon>
        <taxon>Flavobacteriales</taxon>
        <taxon>Flavobacteriaceae</taxon>
    </lineage>
</organism>
<evidence type="ECO:0000259" key="8">
    <source>
        <dbReference type="PROSITE" id="PS52035"/>
    </source>
</evidence>
<dbReference type="PANTHER" id="PTHR11705:SF143">
    <property type="entry name" value="SLL0236 PROTEIN"/>
    <property type="match status" value="1"/>
</dbReference>
<name>A0A2P6CDE8_9FLAO</name>
<dbReference type="GO" id="GO:0008270">
    <property type="term" value="F:zinc ion binding"/>
    <property type="evidence" value="ECO:0007669"/>
    <property type="project" value="InterPro"/>
</dbReference>
<keyword evidence="3" id="KW-0645">Protease</keyword>
<keyword evidence="6" id="KW-0482">Metalloprotease</keyword>
<evidence type="ECO:0000256" key="5">
    <source>
        <dbReference type="ARBA" id="ARBA00022833"/>
    </source>
</evidence>
<accession>A0A2P6CDE8</accession>
<comment type="caution">
    <text evidence="9">The sequence shown here is derived from an EMBL/GenBank/DDBJ whole genome shotgun (WGS) entry which is preliminary data.</text>
</comment>
<evidence type="ECO:0000256" key="6">
    <source>
        <dbReference type="ARBA" id="ARBA00023049"/>
    </source>
</evidence>
<dbReference type="Gene3D" id="3.40.630.10">
    <property type="entry name" value="Zn peptidases"/>
    <property type="match status" value="1"/>
</dbReference>
<dbReference type="GO" id="GO:0005615">
    <property type="term" value="C:extracellular space"/>
    <property type="evidence" value="ECO:0007669"/>
    <property type="project" value="TreeGrafter"/>
</dbReference>
<keyword evidence="10" id="KW-1185">Reference proteome</keyword>
<evidence type="ECO:0000256" key="2">
    <source>
        <dbReference type="ARBA" id="ARBA00005988"/>
    </source>
</evidence>
<gene>
    <name evidence="9" type="ORF">BTO14_06580</name>
</gene>
<dbReference type="GO" id="GO:0006508">
    <property type="term" value="P:proteolysis"/>
    <property type="evidence" value="ECO:0007669"/>
    <property type="project" value="UniProtKB-KW"/>
</dbReference>
<dbReference type="EMBL" id="MSCK01000001">
    <property type="protein sequence ID" value="PQJ72939.1"/>
    <property type="molecule type" value="Genomic_DNA"/>
</dbReference>
<dbReference type="InterPro" id="IPR000834">
    <property type="entry name" value="Peptidase_M14"/>
</dbReference>
<dbReference type="PANTHER" id="PTHR11705">
    <property type="entry name" value="PROTEASE FAMILY M14 CARBOXYPEPTIDASE A,B"/>
    <property type="match status" value="1"/>
</dbReference>